<evidence type="ECO:0000259" key="4">
    <source>
        <dbReference type="PROSITE" id="PS50071"/>
    </source>
</evidence>
<dbReference type="STRING" id="205917.A0A4Y9YGB4"/>
<dbReference type="SUPFAM" id="SSF46689">
    <property type="entry name" value="Homeodomain-like"/>
    <property type="match status" value="1"/>
</dbReference>
<dbReference type="InterPro" id="IPR052631">
    <property type="entry name" value="Paired_homeobox_Bicoid"/>
</dbReference>
<dbReference type="InterPro" id="IPR009057">
    <property type="entry name" value="Homeodomain-like_sf"/>
</dbReference>
<proteinExistence type="predicted"/>
<comment type="caution">
    <text evidence="5">The sequence shown here is derived from an EMBL/GenBank/DDBJ whole genome shotgun (WGS) entry which is preliminary data.</text>
</comment>
<dbReference type="CDD" id="cd00086">
    <property type="entry name" value="homeodomain"/>
    <property type="match status" value="1"/>
</dbReference>
<evidence type="ECO:0000256" key="2">
    <source>
        <dbReference type="RuleBase" id="RU000682"/>
    </source>
</evidence>
<dbReference type="PROSITE" id="PS50071">
    <property type="entry name" value="HOMEOBOX_2"/>
    <property type="match status" value="1"/>
</dbReference>
<reference evidence="5 6" key="1">
    <citation type="submission" date="2019-02" db="EMBL/GenBank/DDBJ databases">
        <title>Genome sequencing of the rare red list fungi Dentipellis fragilis.</title>
        <authorList>
            <person name="Buettner E."/>
            <person name="Kellner H."/>
        </authorList>
    </citation>
    <scope>NUCLEOTIDE SEQUENCE [LARGE SCALE GENOMIC DNA]</scope>
    <source>
        <strain evidence="5 6">DSM 105465</strain>
    </source>
</reference>
<organism evidence="5 6">
    <name type="scientific">Dentipellis fragilis</name>
    <dbReference type="NCBI Taxonomy" id="205917"/>
    <lineage>
        <taxon>Eukaryota</taxon>
        <taxon>Fungi</taxon>
        <taxon>Dikarya</taxon>
        <taxon>Basidiomycota</taxon>
        <taxon>Agaricomycotina</taxon>
        <taxon>Agaricomycetes</taxon>
        <taxon>Russulales</taxon>
        <taxon>Hericiaceae</taxon>
        <taxon>Dentipellis</taxon>
    </lineage>
</organism>
<feature type="compositionally biased region" description="Low complexity" evidence="3">
    <location>
        <begin position="684"/>
        <end position="706"/>
    </location>
</feature>
<dbReference type="Gene3D" id="1.10.10.60">
    <property type="entry name" value="Homeodomain-like"/>
    <property type="match status" value="1"/>
</dbReference>
<keyword evidence="1 2" id="KW-0238">DNA-binding</keyword>
<keyword evidence="1 2" id="KW-0371">Homeobox</keyword>
<feature type="compositionally biased region" description="Polar residues" evidence="3">
    <location>
        <begin position="563"/>
        <end position="577"/>
    </location>
</feature>
<dbReference type="GO" id="GO:0000981">
    <property type="term" value="F:DNA-binding transcription factor activity, RNA polymerase II-specific"/>
    <property type="evidence" value="ECO:0007669"/>
    <property type="project" value="TreeGrafter"/>
</dbReference>
<dbReference type="EMBL" id="SEOQ01000502">
    <property type="protein sequence ID" value="TFY61586.1"/>
    <property type="molecule type" value="Genomic_DNA"/>
</dbReference>
<dbReference type="OrthoDB" id="6159439at2759"/>
<dbReference type="GO" id="GO:1990837">
    <property type="term" value="F:sequence-specific double-stranded DNA binding"/>
    <property type="evidence" value="ECO:0007669"/>
    <property type="project" value="TreeGrafter"/>
</dbReference>
<dbReference type="InterPro" id="IPR001356">
    <property type="entry name" value="HD"/>
</dbReference>
<feature type="compositionally biased region" description="Pro residues" evidence="3">
    <location>
        <begin position="632"/>
        <end position="646"/>
    </location>
</feature>
<gene>
    <name evidence="5" type="ORF">EVG20_g6996</name>
</gene>
<evidence type="ECO:0000256" key="1">
    <source>
        <dbReference type="PROSITE-ProRule" id="PRU00108"/>
    </source>
</evidence>
<dbReference type="SMART" id="SM00389">
    <property type="entry name" value="HOX"/>
    <property type="match status" value="1"/>
</dbReference>
<feature type="compositionally biased region" description="Low complexity" evidence="3">
    <location>
        <begin position="788"/>
        <end position="802"/>
    </location>
</feature>
<feature type="region of interest" description="Disordered" evidence="3">
    <location>
        <begin position="336"/>
        <end position="405"/>
    </location>
</feature>
<dbReference type="PANTHER" id="PTHR46255">
    <property type="entry name" value="SHORT STATURE HOMEOBOX"/>
    <property type="match status" value="1"/>
</dbReference>
<feature type="DNA-binding region" description="Homeobox" evidence="1">
    <location>
        <begin position="396"/>
        <end position="455"/>
    </location>
</feature>
<name>A0A4Y9YGB4_9AGAM</name>
<protein>
    <recommendedName>
        <fullName evidence="4">Homeobox domain-containing protein</fullName>
    </recommendedName>
</protein>
<keyword evidence="6" id="KW-1185">Reference proteome</keyword>
<dbReference type="PANTHER" id="PTHR46255:SF3">
    <property type="entry name" value="HOMEOBOX DOMAIN-CONTAINING PROTEIN"/>
    <property type="match status" value="1"/>
</dbReference>
<dbReference type="GO" id="GO:0005634">
    <property type="term" value="C:nucleus"/>
    <property type="evidence" value="ECO:0007669"/>
    <property type="project" value="UniProtKB-SubCell"/>
</dbReference>
<feature type="compositionally biased region" description="Pro residues" evidence="3">
    <location>
        <begin position="671"/>
        <end position="683"/>
    </location>
</feature>
<dbReference type="Pfam" id="PF00046">
    <property type="entry name" value="Homeodomain"/>
    <property type="match status" value="1"/>
</dbReference>
<evidence type="ECO:0000313" key="5">
    <source>
        <dbReference type="EMBL" id="TFY61586.1"/>
    </source>
</evidence>
<comment type="subcellular location">
    <subcellularLocation>
        <location evidence="1 2">Nucleus</location>
    </subcellularLocation>
</comment>
<feature type="domain" description="Homeobox" evidence="4">
    <location>
        <begin position="394"/>
        <end position="454"/>
    </location>
</feature>
<evidence type="ECO:0000313" key="6">
    <source>
        <dbReference type="Proteomes" id="UP000298327"/>
    </source>
</evidence>
<dbReference type="Proteomes" id="UP000298327">
    <property type="component" value="Unassembled WGS sequence"/>
</dbReference>
<keyword evidence="1 2" id="KW-0539">Nucleus</keyword>
<dbReference type="AlphaFoldDB" id="A0A4Y9YGB4"/>
<feature type="region of interest" description="Disordered" evidence="3">
    <location>
        <begin position="434"/>
        <end position="802"/>
    </location>
</feature>
<sequence>MLHQPSHQLPVDLGKPTAVCTLSQGSYIPICNCGEATDWGLAGFSARVFALRVLSFSGTGFYWSTIHTAGCGSNLCFRAELELSSRSSAEISKLSVGYSARPACFIASIFPESRLKRKRYDRASAPYTIPLPVPHDTTASGRVEAKDWLTTVLDSECVVAMSMSPSPNFWLPRVATALRAMVGRASRLPTVCFAALEVTRRHDRNTHACQRHSQCQTPHPPARLGPANLATKLAADSRRASGWQRPSSLGAWAATDRPSSRSPHNVRHGLLIIACDNSPASLCECYADFHSTRSTAPHSYLRHQEKSTTTPGIHFASLSPTRAAPGYLELRLTMKRRHSDEHESGPPSRSSPSESSSHGEGGMADTETDAGPSQSDAGPSGGGDSAPLPPPPPAKKKRTRTLTTPHQSAVLHALLAQSRFPTTAMREEVGRSIGLSARKVQNQRQKARHPRSQSAAAPLTRPPQYGAFSNDPSASSAAMGHMPQGSMPGPSRLHGAHAGYYPEPHPYPRATYSGTAPGVPLTGPGMPGSAGPYVSRFPQEQLPPLGPPPSGFDPRQGYAEHWSPTSYPEGPSTSQGYGATRERYAQRGRSASHASQRGLGINLPPIMTDRGRAGSSTFPPPPSAPLRRLDEPPPSAYVPPMDPGPRSPATHRIASHSGSFHAPLHSSRTLPPLPPLHIPPTYTPQPASQWASAAFSASPHAASGPSPVAPLPIRPLHSAQSGASPGAWPYTSPIAPAPASSALREASPVPHARSPSPRPPPRRARFDPVRAAQDENASGGSGSGSGSGTPTQRTPPTGGSHL</sequence>
<feature type="region of interest" description="Disordered" evidence="3">
    <location>
        <begin position="299"/>
        <end position="320"/>
    </location>
</feature>
<accession>A0A4Y9YGB4</accession>
<feature type="compositionally biased region" description="Low complexity" evidence="3">
    <location>
        <begin position="345"/>
        <end position="358"/>
    </location>
</feature>
<evidence type="ECO:0000256" key="3">
    <source>
        <dbReference type="SAM" id="MobiDB-lite"/>
    </source>
</evidence>
<feature type="compositionally biased region" description="Low complexity" evidence="3">
    <location>
        <begin position="732"/>
        <end position="755"/>
    </location>
</feature>